<dbReference type="Gene3D" id="1.20.1640.10">
    <property type="entry name" value="Multidrug efflux transporter AcrB transmembrane domain"/>
    <property type="match status" value="2"/>
</dbReference>
<feature type="transmembrane region" description="Helical" evidence="3">
    <location>
        <begin position="416"/>
        <end position="436"/>
    </location>
</feature>
<dbReference type="OrthoDB" id="6510177at2759"/>
<dbReference type="Proteomes" id="UP000283509">
    <property type="component" value="Unassembled WGS sequence"/>
</dbReference>
<dbReference type="PANTHER" id="PTHR10796:SF130">
    <property type="entry name" value="PATCHED DOMAIN-CONTAINING PROTEIN 3-LIKE PROTEIN"/>
    <property type="match status" value="1"/>
</dbReference>
<sequence>MSGSMNKVTPDRDPDVPPAAGTQELGVLGRISGVIIGLLEHAFYCYGKAISRAPFVFIFLCLAFTGFCAIGITKFTTEERPFKLWTPTDSDFLEITDWKEANFPSDLRLNMAIFEAENVLEKRVILEMLRVHDVVVGTAVGDVSWEKVCAKVPTLTAALFGRRKRDVGDEAYPGLREEPRVVRQTDDYEEEELDWSLILSREGYCDFQANMEQSCLENSLLEVFGYDRRDIESLSQTEIIEEINYADVSAVFGFPLNATKFLGGVERDSSGLIVRARTAMHMWFTRVNRTAIALGEYLDDGGSGSQVDLMNFNWEQEFIKNVLNETDRPRDISFYLGASSSFGTISSSNIEGDLQFLTAGFGIVFLYVVVMLGKFNLVEQRPVLSLLGLSCVGLAVGVSYGLCSAFGVPYGPVNNILPFLLLGLGIDDMFVIMQSWNNLSPQEQTKDLHERIGSALRHAGVSITVTSVTDFVAFAIGSTTVLPALRSFCLYAAIGIAAIYFFQSTFFVACLSLDQRRLEDSRHGFLWCWKIKNWTPNECSQRDLCQTFFTEVYAKYLFKLPVKIVVIVVTAAVVAVSGWGLSNLRQEFDPIWFLPQDSYLYEFFMKQKYYYPSSGEEGTIYFGNVSLLAEMPKIEELVKQLNENEYVAEVDSWFLAYKKYWGKQGISVPNPDQTEDGFLDQLSRFLHSPSGSPYRSRNFRFSGELICYEKAPPVTASSINYKHRMLQSSREKSKAMEDVKAIVRNANFTGYVRPWSRAYAGWETDQVIEEELYRNMGLALLVVFVVTLLLIASLPTSLMVLLCVFLTLIDVGALMHWWGLTIDTVSCIDLVLAIGLCVDYAAHVGHTFMTHAGTRDERARATVGRIGPAVLNGGFSTFLSFVFLSNSSSHVFLTFFKSRNFTRAAPPVCPRPRTGDIPSVASSARGKDLGCLPASHLPRFCQGDFFKSSMETAILPASPRLQFPHREKLSNSTILPFEIDSPPAYDTRERYVKFDFLANWSADHELPFRERIRQLFPGNWTGERQPGRRIFDSPMVNETALLPVTEPDGGRPSLPFQMSLHLEVIWSVAFIVLIVGACVGNVLVIMIILGISDPRCLIPPLLGLVRKEPSPPPELPQPVRVPAGEERPRYVPAGTQPLAVHEIEAHREQVPSSDPKFLRGLERLSFESVLAEAKKEREKRKRKRQSAMKCHAEGRREKRRENLSCNRRMKTTTNYFLLNLSGADLSMAIFNCTFNFFYMLKSHGHSGRPTACAVHSPRLPGGFGLHLAVISFDRSVVWACSGRKARRWLWYVRVPQHESLGLPPPPLRTWLVSALLAAPILPYATTIYSSMWPRSPRLSRKGMSVGVLTIPDACASQLVQLLFDRQLRHGVLGL</sequence>
<evidence type="ECO:0000313" key="5">
    <source>
        <dbReference type="EMBL" id="ROT64543.1"/>
    </source>
</evidence>
<keyword evidence="3" id="KW-1133">Transmembrane helix</keyword>
<feature type="compositionally biased region" description="Basic and acidic residues" evidence="2">
    <location>
        <begin position="1190"/>
        <end position="1199"/>
    </location>
</feature>
<feature type="transmembrane region" description="Helical" evidence="3">
    <location>
        <begin position="798"/>
        <end position="818"/>
    </location>
</feature>
<reference evidence="5 6" key="1">
    <citation type="submission" date="2018-04" db="EMBL/GenBank/DDBJ databases">
        <authorList>
            <person name="Zhang X."/>
            <person name="Yuan J."/>
            <person name="Li F."/>
            <person name="Xiang J."/>
        </authorList>
    </citation>
    <scope>NUCLEOTIDE SEQUENCE [LARGE SCALE GENOMIC DNA]</scope>
    <source>
        <tissue evidence="5">Muscle</tissue>
    </source>
</reference>
<feature type="domain" description="SSD" evidence="4">
    <location>
        <begin position="353"/>
        <end position="513"/>
    </location>
</feature>
<dbReference type="PROSITE" id="PS50156">
    <property type="entry name" value="SSD"/>
    <property type="match status" value="1"/>
</dbReference>
<feature type="transmembrane region" description="Helical" evidence="3">
    <location>
        <begin position="1216"/>
        <end position="1240"/>
    </location>
</feature>
<evidence type="ECO:0000256" key="3">
    <source>
        <dbReference type="SAM" id="Phobius"/>
    </source>
</evidence>
<dbReference type="Pfam" id="PF12349">
    <property type="entry name" value="Sterol-sensing"/>
    <property type="match status" value="1"/>
</dbReference>
<keyword evidence="6" id="KW-1185">Reference proteome</keyword>
<feature type="transmembrane region" description="Helical" evidence="3">
    <location>
        <begin position="560"/>
        <end position="581"/>
    </location>
</feature>
<feature type="transmembrane region" description="Helical" evidence="3">
    <location>
        <begin position="1310"/>
        <end position="1331"/>
    </location>
</feature>
<dbReference type="EMBL" id="QCYY01003238">
    <property type="protein sequence ID" value="ROT64543.1"/>
    <property type="molecule type" value="Genomic_DNA"/>
</dbReference>
<dbReference type="InterPro" id="IPR053958">
    <property type="entry name" value="HMGCR/SNAP/NPC1-like_SSD"/>
</dbReference>
<dbReference type="InterPro" id="IPR051697">
    <property type="entry name" value="Patched_domain-protein"/>
</dbReference>
<dbReference type="SUPFAM" id="SSF81321">
    <property type="entry name" value="Family A G protein-coupled receptor-like"/>
    <property type="match status" value="1"/>
</dbReference>
<accession>A0A3R7M1C2</accession>
<comment type="similarity">
    <text evidence="1">Belongs to the patched family.</text>
</comment>
<evidence type="ECO:0000313" key="6">
    <source>
        <dbReference type="Proteomes" id="UP000283509"/>
    </source>
</evidence>
<feature type="transmembrane region" description="Helical" evidence="3">
    <location>
        <begin position="1064"/>
        <end position="1091"/>
    </location>
</feature>
<evidence type="ECO:0000256" key="1">
    <source>
        <dbReference type="ARBA" id="ARBA00005585"/>
    </source>
</evidence>
<gene>
    <name evidence="5" type="ORF">C7M84_017516</name>
</gene>
<evidence type="ECO:0000256" key="2">
    <source>
        <dbReference type="SAM" id="MobiDB-lite"/>
    </source>
</evidence>
<dbReference type="SUPFAM" id="SSF82866">
    <property type="entry name" value="Multidrug efflux transporter AcrB transmembrane domain"/>
    <property type="match status" value="2"/>
</dbReference>
<feature type="transmembrane region" description="Helical" evidence="3">
    <location>
        <begin position="456"/>
        <end position="478"/>
    </location>
</feature>
<feature type="transmembrane region" description="Helical" evidence="3">
    <location>
        <begin position="384"/>
        <end position="410"/>
    </location>
</feature>
<name>A0A3R7M1C2_PENVA</name>
<dbReference type="InterPro" id="IPR000731">
    <property type="entry name" value="SSD"/>
</dbReference>
<feature type="transmembrane region" description="Helical" evidence="3">
    <location>
        <begin position="490"/>
        <end position="513"/>
    </location>
</feature>
<keyword evidence="3" id="KW-0472">Membrane</keyword>
<feature type="transmembrane region" description="Helical" evidence="3">
    <location>
        <begin position="53"/>
        <end position="72"/>
    </location>
</feature>
<feature type="region of interest" description="Disordered" evidence="2">
    <location>
        <begin position="1"/>
        <end position="21"/>
    </location>
</feature>
<comment type="caution">
    <text evidence="5">The sequence shown here is derived from an EMBL/GenBank/DDBJ whole genome shotgun (WGS) entry which is preliminary data.</text>
</comment>
<dbReference type="PANTHER" id="PTHR10796">
    <property type="entry name" value="PATCHED-RELATED"/>
    <property type="match status" value="1"/>
</dbReference>
<dbReference type="Gene3D" id="1.20.1070.10">
    <property type="entry name" value="Rhodopsin 7-helix transmembrane proteins"/>
    <property type="match status" value="1"/>
</dbReference>
<evidence type="ECO:0000259" key="4">
    <source>
        <dbReference type="PROSITE" id="PS50156"/>
    </source>
</evidence>
<dbReference type="GO" id="GO:0016020">
    <property type="term" value="C:membrane"/>
    <property type="evidence" value="ECO:0007669"/>
    <property type="project" value="TreeGrafter"/>
</dbReference>
<feature type="compositionally biased region" description="Basic residues" evidence="2">
    <location>
        <begin position="1177"/>
        <end position="1186"/>
    </location>
</feature>
<feature type="region of interest" description="Disordered" evidence="2">
    <location>
        <begin position="1175"/>
        <end position="1199"/>
    </location>
</feature>
<reference evidence="5 6" key="2">
    <citation type="submission" date="2019-01" db="EMBL/GenBank/DDBJ databases">
        <title>The decoding of complex shrimp genome reveals the adaptation for benthos swimmer, frequently molting mechanism and breeding impact on genome.</title>
        <authorList>
            <person name="Sun Y."/>
            <person name="Gao Y."/>
            <person name="Yu Y."/>
        </authorList>
    </citation>
    <scope>NUCLEOTIDE SEQUENCE [LARGE SCALE GENOMIC DNA]</scope>
    <source>
        <tissue evidence="5">Muscle</tissue>
    </source>
</reference>
<organism evidence="5 6">
    <name type="scientific">Penaeus vannamei</name>
    <name type="common">Whiteleg shrimp</name>
    <name type="synonym">Litopenaeus vannamei</name>
    <dbReference type="NCBI Taxonomy" id="6689"/>
    <lineage>
        <taxon>Eukaryota</taxon>
        <taxon>Metazoa</taxon>
        <taxon>Ecdysozoa</taxon>
        <taxon>Arthropoda</taxon>
        <taxon>Crustacea</taxon>
        <taxon>Multicrustacea</taxon>
        <taxon>Malacostraca</taxon>
        <taxon>Eumalacostraca</taxon>
        <taxon>Eucarida</taxon>
        <taxon>Decapoda</taxon>
        <taxon>Dendrobranchiata</taxon>
        <taxon>Penaeoidea</taxon>
        <taxon>Penaeidae</taxon>
        <taxon>Penaeus</taxon>
    </lineage>
</organism>
<feature type="transmembrane region" description="Helical" evidence="3">
    <location>
        <begin position="772"/>
        <end position="791"/>
    </location>
</feature>
<proteinExistence type="inferred from homology"/>
<keyword evidence="3" id="KW-0812">Transmembrane</keyword>
<protein>
    <recommendedName>
        <fullName evidence="4">SSD domain-containing protein</fullName>
    </recommendedName>
</protein>
<feature type="transmembrane region" description="Helical" evidence="3">
    <location>
        <begin position="354"/>
        <end position="372"/>
    </location>
</feature>